<dbReference type="OrthoDB" id="9795056at2"/>
<dbReference type="AlphaFoldDB" id="A0A1N7KDI1"/>
<evidence type="ECO:0000313" key="2">
    <source>
        <dbReference type="EMBL" id="SIS59648.1"/>
    </source>
</evidence>
<sequence length="177" mass="19521">MAKKQTKTGKIAPKADAADQLKDFMVDGLKDLYWAEKALVKNLPKMAKNATSKKLIDALNTHLAETKEQVKRLEGAFKALKLKPEAVKCDAMDGLLKEAEGIMEETEPGAVRDAAIIAASQKVEHYEIASYGTLATYAKLLGEKEVLNLLLETLKEEKNCDKDLTKLAKSEINFKAK</sequence>
<dbReference type="InterPro" id="IPR047114">
    <property type="entry name" value="YciF"/>
</dbReference>
<feature type="coiled-coil region" evidence="1">
    <location>
        <begin position="56"/>
        <end position="83"/>
    </location>
</feature>
<dbReference type="Gene3D" id="1.20.1260.10">
    <property type="match status" value="1"/>
</dbReference>
<accession>A0A1N7KDI1</accession>
<keyword evidence="1" id="KW-0175">Coiled coil</keyword>
<dbReference type="InterPro" id="IPR009078">
    <property type="entry name" value="Ferritin-like_SF"/>
</dbReference>
<dbReference type="EMBL" id="FTOI01000003">
    <property type="protein sequence ID" value="SIS59648.1"/>
    <property type="molecule type" value="Genomic_DNA"/>
</dbReference>
<dbReference type="SUPFAM" id="SSF47240">
    <property type="entry name" value="Ferritin-like"/>
    <property type="match status" value="1"/>
</dbReference>
<dbReference type="PANTHER" id="PTHR30565">
    <property type="entry name" value="PROTEIN YCIF"/>
    <property type="match status" value="1"/>
</dbReference>
<dbReference type="PANTHER" id="PTHR30565:SF9">
    <property type="entry name" value="PROTEIN YCIF"/>
    <property type="match status" value="1"/>
</dbReference>
<dbReference type="Proteomes" id="UP000185839">
    <property type="component" value="Unassembled WGS sequence"/>
</dbReference>
<dbReference type="STRING" id="713588.SAMN05421789_103146"/>
<gene>
    <name evidence="2" type="ORF">SAMN05421789_103146</name>
</gene>
<dbReference type="RefSeq" id="WP_076386010.1">
    <property type="nucleotide sequence ID" value="NZ_DAOOBN010000050.1"/>
</dbReference>
<keyword evidence="3" id="KW-1185">Reference proteome</keyword>
<dbReference type="CDD" id="cd07909">
    <property type="entry name" value="YciF"/>
    <property type="match status" value="1"/>
</dbReference>
<protein>
    <submittedName>
        <fullName evidence="2">Ferritin-like metal-binding protein YciE</fullName>
    </submittedName>
</protein>
<dbReference type="InterPro" id="IPR012347">
    <property type="entry name" value="Ferritin-like"/>
</dbReference>
<evidence type="ECO:0000256" key="1">
    <source>
        <dbReference type="SAM" id="Coils"/>
    </source>
</evidence>
<organism evidence="2 3">
    <name type="scientific">Kaistella chaponensis</name>
    <dbReference type="NCBI Taxonomy" id="713588"/>
    <lineage>
        <taxon>Bacteria</taxon>
        <taxon>Pseudomonadati</taxon>
        <taxon>Bacteroidota</taxon>
        <taxon>Flavobacteriia</taxon>
        <taxon>Flavobacteriales</taxon>
        <taxon>Weeksellaceae</taxon>
        <taxon>Chryseobacterium group</taxon>
        <taxon>Kaistella</taxon>
    </lineage>
</organism>
<proteinExistence type="predicted"/>
<reference evidence="3" key="1">
    <citation type="submission" date="2017-01" db="EMBL/GenBank/DDBJ databases">
        <authorList>
            <person name="Varghese N."/>
            <person name="Submissions S."/>
        </authorList>
    </citation>
    <scope>NUCLEOTIDE SEQUENCE [LARGE SCALE GENOMIC DNA]</scope>
    <source>
        <strain evidence="3">DSM 23145</strain>
    </source>
</reference>
<dbReference type="InterPro" id="IPR010287">
    <property type="entry name" value="DUF892_YciF-like"/>
</dbReference>
<name>A0A1N7KDI1_9FLAO</name>
<dbReference type="Pfam" id="PF05974">
    <property type="entry name" value="DUF892"/>
    <property type="match status" value="1"/>
</dbReference>
<evidence type="ECO:0000313" key="3">
    <source>
        <dbReference type="Proteomes" id="UP000185839"/>
    </source>
</evidence>